<dbReference type="EMBL" id="KN824942">
    <property type="protein sequence ID" value="KIK97310.1"/>
    <property type="molecule type" value="Genomic_DNA"/>
</dbReference>
<evidence type="ECO:0000313" key="1">
    <source>
        <dbReference type="EMBL" id="KIK97310.1"/>
    </source>
</evidence>
<reference evidence="1 2" key="1">
    <citation type="submission" date="2014-04" db="EMBL/GenBank/DDBJ databases">
        <authorList>
            <consortium name="DOE Joint Genome Institute"/>
            <person name="Kuo A."/>
            <person name="Kohler A."/>
            <person name="Jargeat P."/>
            <person name="Nagy L.G."/>
            <person name="Floudas D."/>
            <person name="Copeland A."/>
            <person name="Barry K.W."/>
            <person name="Cichocki N."/>
            <person name="Veneault-Fourrey C."/>
            <person name="LaButti K."/>
            <person name="Lindquist E.A."/>
            <person name="Lipzen A."/>
            <person name="Lundell T."/>
            <person name="Morin E."/>
            <person name="Murat C."/>
            <person name="Sun H."/>
            <person name="Tunlid A."/>
            <person name="Henrissat B."/>
            <person name="Grigoriev I.V."/>
            <person name="Hibbett D.S."/>
            <person name="Martin F."/>
            <person name="Nordberg H.P."/>
            <person name="Cantor M.N."/>
            <person name="Hua S.X."/>
        </authorList>
    </citation>
    <scope>NUCLEOTIDE SEQUENCE [LARGE SCALE GENOMIC DNA]</scope>
    <source>
        <strain evidence="1 2">Ve08.2h10</strain>
    </source>
</reference>
<gene>
    <name evidence="1" type="ORF">PAXRUDRAFT_238199</name>
</gene>
<keyword evidence="2" id="KW-1185">Reference proteome</keyword>
<proteinExistence type="predicted"/>
<dbReference type="Proteomes" id="UP000054538">
    <property type="component" value="Unassembled WGS sequence"/>
</dbReference>
<dbReference type="AlphaFoldDB" id="A0A0D0EBB1"/>
<organism evidence="1 2">
    <name type="scientific">Paxillus rubicundulus Ve08.2h10</name>
    <dbReference type="NCBI Taxonomy" id="930991"/>
    <lineage>
        <taxon>Eukaryota</taxon>
        <taxon>Fungi</taxon>
        <taxon>Dikarya</taxon>
        <taxon>Basidiomycota</taxon>
        <taxon>Agaricomycotina</taxon>
        <taxon>Agaricomycetes</taxon>
        <taxon>Agaricomycetidae</taxon>
        <taxon>Boletales</taxon>
        <taxon>Paxilineae</taxon>
        <taxon>Paxillaceae</taxon>
        <taxon>Paxillus</taxon>
    </lineage>
</organism>
<protein>
    <submittedName>
        <fullName evidence="1">Uncharacterized protein</fullName>
    </submittedName>
</protein>
<dbReference type="HOGENOM" id="CLU_2831877_0_0_1"/>
<evidence type="ECO:0000313" key="2">
    <source>
        <dbReference type="Proteomes" id="UP000054538"/>
    </source>
</evidence>
<reference evidence="2" key="2">
    <citation type="submission" date="2015-01" db="EMBL/GenBank/DDBJ databases">
        <title>Evolutionary Origins and Diversification of the Mycorrhizal Mutualists.</title>
        <authorList>
            <consortium name="DOE Joint Genome Institute"/>
            <consortium name="Mycorrhizal Genomics Consortium"/>
            <person name="Kohler A."/>
            <person name="Kuo A."/>
            <person name="Nagy L.G."/>
            <person name="Floudas D."/>
            <person name="Copeland A."/>
            <person name="Barry K.W."/>
            <person name="Cichocki N."/>
            <person name="Veneault-Fourrey C."/>
            <person name="LaButti K."/>
            <person name="Lindquist E.A."/>
            <person name="Lipzen A."/>
            <person name="Lundell T."/>
            <person name="Morin E."/>
            <person name="Murat C."/>
            <person name="Riley R."/>
            <person name="Ohm R."/>
            <person name="Sun H."/>
            <person name="Tunlid A."/>
            <person name="Henrissat B."/>
            <person name="Grigoriev I.V."/>
            <person name="Hibbett D.S."/>
            <person name="Martin F."/>
        </authorList>
    </citation>
    <scope>NUCLEOTIDE SEQUENCE [LARGE SCALE GENOMIC DNA]</scope>
    <source>
        <strain evidence="2">Ve08.2h10</strain>
    </source>
</reference>
<sequence length="66" mass="6938">MVCCGANVQVPCARGNSDSLLDSGKHCPSVLKSARCIIVLGSWVGSWCMPVTTGLLATFDTHSSLR</sequence>
<dbReference type="InParanoid" id="A0A0D0EBB1"/>
<accession>A0A0D0EBB1</accession>
<name>A0A0D0EBB1_9AGAM</name>